<dbReference type="PANTHER" id="PTHR35046:SF18">
    <property type="entry name" value="RNA-DIRECTED DNA POLYMERASE"/>
    <property type="match status" value="1"/>
</dbReference>
<comment type="caution">
    <text evidence="2">The sequence shown here is derived from an EMBL/GenBank/DDBJ whole genome shotgun (WGS) entry which is preliminary data.</text>
</comment>
<feature type="domain" description="Integrase catalytic" evidence="1">
    <location>
        <begin position="1"/>
        <end position="111"/>
    </location>
</feature>
<dbReference type="PANTHER" id="PTHR35046">
    <property type="entry name" value="ZINC KNUCKLE (CCHC-TYPE) FAMILY PROTEIN"/>
    <property type="match status" value="1"/>
</dbReference>
<dbReference type="InterPro" id="IPR036397">
    <property type="entry name" value="RNaseH_sf"/>
</dbReference>
<keyword evidence="3" id="KW-1185">Reference proteome</keyword>
<organism evidence="2 3">
    <name type="scientific">Centaurea solstitialis</name>
    <name type="common">yellow star-thistle</name>
    <dbReference type="NCBI Taxonomy" id="347529"/>
    <lineage>
        <taxon>Eukaryota</taxon>
        <taxon>Viridiplantae</taxon>
        <taxon>Streptophyta</taxon>
        <taxon>Embryophyta</taxon>
        <taxon>Tracheophyta</taxon>
        <taxon>Spermatophyta</taxon>
        <taxon>Magnoliopsida</taxon>
        <taxon>eudicotyledons</taxon>
        <taxon>Gunneridae</taxon>
        <taxon>Pentapetalae</taxon>
        <taxon>asterids</taxon>
        <taxon>campanulids</taxon>
        <taxon>Asterales</taxon>
        <taxon>Asteraceae</taxon>
        <taxon>Carduoideae</taxon>
        <taxon>Cardueae</taxon>
        <taxon>Centaureinae</taxon>
        <taxon>Centaurea</taxon>
    </lineage>
</organism>
<name>A0AA38WDI4_9ASTR</name>
<dbReference type="InterPro" id="IPR001584">
    <property type="entry name" value="Integrase_cat-core"/>
</dbReference>
<protein>
    <recommendedName>
        <fullName evidence="1">Integrase catalytic domain-containing protein</fullName>
    </recommendedName>
</protein>
<reference evidence="2" key="1">
    <citation type="submission" date="2023-03" db="EMBL/GenBank/DDBJ databases">
        <title>Chromosome-scale reference genome and RAD-based genetic map of yellow starthistle (Centaurea solstitialis) reveal putative structural variation and QTLs associated with invader traits.</title>
        <authorList>
            <person name="Reatini B."/>
            <person name="Cang F.A."/>
            <person name="Jiang Q."/>
            <person name="Mckibben M.T.W."/>
            <person name="Barker M.S."/>
            <person name="Rieseberg L.H."/>
            <person name="Dlugosch K.M."/>
        </authorList>
    </citation>
    <scope>NUCLEOTIDE SEQUENCE</scope>
    <source>
        <strain evidence="2">CAN-66</strain>
        <tissue evidence="2">Leaf</tissue>
    </source>
</reference>
<dbReference type="GO" id="GO:0003676">
    <property type="term" value="F:nucleic acid binding"/>
    <property type="evidence" value="ECO:0007669"/>
    <property type="project" value="InterPro"/>
</dbReference>
<evidence type="ECO:0000259" key="1">
    <source>
        <dbReference type="PROSITE" id="PS50994"/>
    </source>
</evidence>
<evidence type="ECO:0000313" key="2">
    <source>
        <dbReference type="EMBL" id="KAJ9544356.1"/>
    </source>
</evidence>
<dbReference type="PROSITE" id="PS50994">
    <property type="entry name" value="INTEGRASE"/>
    <property type="match status" value="1"/>
</dbReference>
<accession>A0AA38WDI4</accession>
<dbReference type="GO" id="GO:0015074">
    <property type="term" value="P:DNA integration"/>
    <property type="evidence" value="ECO:0007669"/>
    <property type="project" value="InterPro"/>
</dbReference>
<proteinExistence type="predicted"/>
<dbReference type="Gene3D" id="3.30.420.10">
    <property type="entry name" value="Ribonuclease H-like superfamily/Ribonuclease H"/>
    <property type="match status" value="1"/>
</dbReference>
<gene>
    <name evidence="2" type="ORF">OSB04_024063</name>
</gene>
<dbReference type="AlphaFoldDB" id="A0AA38WDI4"/>
<evidence type="ECO:0000313" key="3">
    <source>
        <dbReference type="Proteomes" id="UP001172457"/>
    </source>
</evidence>
<dbReference type="Proteomes" id="UP001172457">
    <property type="component" value="Chromosome 6"/>
</dbReference>
<dbReference type="EMBL" id="JARYMX010000006">
    <property type="protein sequence ID" value="KAJ9544356.1"/>
    <property type="molecule type" value="Genomic_DNA"/>
</dbReference>
<sequence length="289" mass="32360">MRHGVPISIISDRDSRFTSRFWQSLQATLGTSVDLSTAYHPQTDGQTERTMQTLEDMLRACLLEFGAFKRLSTQNPQNEVQPIKCNYLMKPLLKNLKQLFLKPPNRTEPLGRSELQAKPFPLTFPEEPATKKGNPQTGKLENLVSTNHKHMNNISQTTTHMRTRHAITHGLTVHAGKDHTHTDISLTQGLYPRWPPPLQWKTSKDRRNKTTQNITACLALILALIRSARRLAPRQNCSALNMALNKSARDVPPTLGQKPISRFGADLGANQISAEISANLTAPSSSTRF</sequence>
<dbReference type="InterPro" id="IPR012337">
    <property type="entry name" value="RNaseH-like_sf"/>
</dbReference>
<dbReference type="SUPFAM" id="SSF53098">
    <property type="entry name" value="Ribonuclease H-like"/>
    <property type="match status" value="1"/>
</dbReference>